<dbReference type="InterPro" id="IPR008928">
    <property type="entry name" value="6-hairpin_glycosidase_sf"/>
</dbReference>
<protein>
    <submittedName>
        <fullName evidence="1">Uncharacterized protein</fullName>
    </submittedName>
</protein>
<evidence type="ECO:0000313" key="1">
    <source>
        <dbReference type="EMBL" id="SKA78650.1"/>
    </source>
</evidence>
<dbReference type="RefSeq" id="WP_179122156.1">
    <property type="nucleotide sequence ID" value="NZ_FUYH01000002.1"/>
</dbReference>
<dbReference type="SUPFAM" id="SSF48208">
    <property type="entry name" value="Six-hairpin glycosidases"/>
    <property type="match status" value="1"/>
</dbReference>
<sequence>MDRRCRISQRNEFLKNFVPQNGAYKDDMTMSISTGVMAVCEANYKKSDKAFKYMKKMASFIDVAMPGTLSEISPDYGCFLQAWSGNGIVWPLIDGIFGIKPNAHEKIFTVAPNLSDD</sequence>
<organism evidence="1 2">
    <name type="scientific">Caloramator quimbayensis</name>
    <dbReference type="NCBI Taxonomy" id="1147123"/>
    <lineage>
        <taxon>Bacteria</taxon>
        <taxon>Bacillati</taxon>
        <taxon>Bacillota</taxon>
        <taxon>Clostridia</taxon>
        <taxon>Eubacteriales</taxon>
        <taxon>Clostridiaceae</taxon>
        <taxon>Caloramator</taxon>
    </lineage>
</organism>
<dbReference type="STRING" id="1147123.SAMN05443428_102165"/>
<name>A0A1T4WMQ8_9CLOT</name>
<keyword evidence="2" id="KW-1185">Reference proteome</keyword>
<evidence type="ECO:0000313" key="2">
    <source>
        <dbReference type="Proteomes" id="UP000190105"/>
    </source>
</evidence>
<dbReference type="GO" id="GO:0005975">
    <property type="term" value="P:carbohydrate metabolic process"/>
    <property type="evidence" value="ECO:0007669"/>
    <property type="project" value="InterPro"/>
</dbReference>
<reference evidence="2" key="1">
    <citation type="submission" date="2017-02" db="EMBL/GenBank/DDBJ databases">
        <authorList>
            <person name="Varghese N."/>
            <person name="Submissions S."/>
        </authorList>
    </citation>
    <scope>NUCLEOTIDE SEQUENCE [LARGE SCALE GENOMIC DNA]</scope>
    <source>
        <strain evidence="2">USBA 833</strain>
    </source>
</reference>
<dbReference type="Proteomes" id="UP000190105">
    <property type="component" value="Unassembled WGS sequence"/>
</dbReference>
<dbReference type="EMBL" id="FUYH01000002">
    <property type="protein sequence ID" value="SKA78650.1"/>
    <property type="molecule type" value="Genomic_DNA"/>
</dbReference>
<gene>
    <name evidence="1" type="ORF">SAMN05443428_102165</name>
</gene>
<dbReference type="AlphaFoldDB" id="A0A1T4WMQ8"/>
<accession>A0A1T4WMQ8</accession>
<proteinExistence type="predicted"/>